<name>A0A261ET96_9BIFI</name>
<organism evidence="2 3">
    <name type="scientific">Bombiscardovia coagulans</name>
    <dbReference type="NCBI Taxonomy" id="686666"/>
    <lineage>
        <taxon>Bacteria</taxon>
        <taxon>Bacillati</taxon>
        <taxon>Actinomycetota</taxon>
        <taxon>Actinomycetes</taxon>
        <taxon>Bifidobacteriales</taxon>
        <taxon>Bifidobacteriaceae</taxon>
        <taxon>Bombiscardovia</taxon>
    </lineage>
</organism>
<dbReference type="Pfam" id="PF09819">
    <property type="entry name" value="ABC_cobalt"/>
    <property type="match status" value="1"/>
</dbReference>
<proteinExistence type="predicted"/>
<evidence type="ECO:0000313" key="3">
    <source>
        <dbReference type="Proteomes" id="UP000216004"/>
    </source>
</evidence>
<accession>A0A261ET96</accession>
<dbReference type="EMBL" id="MWWS01000004">
    <property type="protein sequence ID" value="OZG50084.1"/>
    <property type="molecule type" value="Genomic_DNA"/>
</dbReference>
<dbReference type="PIRSF" id="PIRSF037394">
    <property type="entry name" value="ABC_thiamine-permease_YkoE_prd"/>
    <property type="match status" value="1"/>
</dbReference>
<feature type="transmembrane region" description="Helical" evidence="1">
    <location>
        <begin position="170"/>
        <end position="194"/>
    </location>
</feature>
<feature type="transmembrane region" description="Helical" evidence="1">
    <location>
        <begin position="30"/>
        <end position="55"/>
    </location>
</feature>
<dbReference type="AlphaFoldDB" id="A0A261ET96"/>
<reference evidence="2 3" key="1">
    <citation type="journal article" date="2017" name="BMC Genomics">
        <title>Comparative genomic and phylogenomic analyses of the Bifidobacteriaceae family.</title>
        <authorList>
            <person name="Lugli G.A."/>
            <person name="Milani C."/>
            <person name="Turroni F."/>
            <person name="Duranti S."/>
            <person name="Mancabelli L."/>
            <person name="Mangifesta M."/>
            <person name="Ferrario C."/>
            <person name="Modesto M."/>
            <person name="Mattarelli P."/>
            <person name="Jiri K."/>
            <person name="van Sinderen D."/>
            <person name="Ventura M."/>
        </authorList>
    </citation>
    <scope>NUCLEOTIDE SEQUENCE [LARGE SCALE GENOMIC DNA]</scope>
    <source>
        <strain evidence="2 3">DSM 22924</strain>
    </source>
</reference>
<feature type="transmembrane region" description="Helical" evidence="1">
    <location>
        <begin position="138"/>
        <end position="158"/>
    </location>
</feature>
<dbReference type="RefSeq" id="WP_094722934.1">
    <property type="nucleotide sequence ID" value="NZ_MWWS01000004.1"/>
</dbReference>
<keyword evidence="1" id="KW-1133">Transmembrane helix</keyword>
<feature type="transmembrane region" description="Helical" evidence="1">
    <location>
        <begin position="114"/>
        <end position="131"/>
    </location>
</feature>
<keyword evidence="1" id="KW-0472">Membrane</keyword>
<comment type="caution">
    <text evidence="2">The sequence shown here is derived from an EMBL/GenBank/DDBJ whole genome shotgun (WGS) entry which is preliminary data.</text>
</comment>
<feature type="transmembrane region" description="Helical" evidence="1">
    <location>
        <begin position="61"/>
        <end position="84"/>
    </location>
</feature>
<keyword evidence="3" id="KW-1185">Reference proteome</keyword>
<gene>
    <name evidence="2" type="ORF">BOCO_0601</name>
</gene>
<dbReference type="InterPro" id="IPR017195">
    <property type="entry name" value="ABC_thiamin-permease_prd"/>
</dbReference>
<evidence type="ECO:0000313" key="2">
    <source>
        <dbReference type="EMBL" id="OZG50084.1"/>
    </source>
</evidence>
<dbReference type="OrthoDB" id="8017424at2"/>
<sequence>MAEHHLSNRNNTTSPTIVNEHRFRWRVVDIAVASVIGVASALIYWLVALLSAAPFPILEGIVPGLGGLFNGFWLFAGPLALIIVRKPGAGVYAEVVAAILESLLGSQWVPVETFMIGLLQGVMAELAFLVFAYRKWNLATTVLSGVSSAIGCWLYSFVTHLQAINITGSYGIIYVITTVISGATLAGCLVWYLYVAIAKTGALDHFESGRLVRMSKSSK</sequence>
<feature type="transmembrane region" description="Helical" evidence="1">
    <location>
        <begin position="91"/>
        <end position="108"/>
    </location>
</feature>
<evidence type="ECO:0000256" key="1">
    <source>
        <dbReference type="SAM" id="Phobius"/>
    </source>
</evidence>
<keyword evidence="1" id="KW-0812">Transmembrane</keyword>
<protein>
    <submittedName>
        <fullName evidence="2">Permease protein of ABC transporter</fullName>
    </submittedName>
</protein>
<dbReference type="Proteomes" id="UP000216004">
    <property type="component" value="Unassembled WGS sequence"/>
</dbReference>